<comment type="caution">
    <text evidence="4">The sequence shown here is derived from an EMBL/GenBank/DDBJ whole genome shotgun (WGS) entry which is preliminary data.</text>
</comment>
<dbReference type="EMBL" id="BLBS01000022">
    <property type="protein sequence ID" value="GET87605.1"/>
    <property type="molecule type" value="Genomic_DNA"/>
</dbReference>
<reference evidence="4" key="1">
    <citation type="submission" date="2019-11" db="EMBL/GenBank/DDBJ databases">
        <title>Leishmania tarentolae CDS.</title>
        <authorList>
            <person name="Goto Y."/>
            <person name="Yamagishi J."/>
        </authorList>
    </citation>
    <scope>NUCLEOTIDE SEQUENCE [LARGE SCALE GENOMIC DNA]</scope>
    <source>
        <strain evidence="4">Parrot Tar II</strain>
    </source>
</reference>
<keyword evidence="2" id="KW-0413">Isomerase</keyword>
<dbReference type="PANTHER" id="PTHR13774">
    <property type="entry name" value="PHENAZINE BIOSYNTHESIS PROTEIN"/>
    <property type="match status" value="1"/>
</dbReference>
<feature type="region of interest" description="Disordered" evidence="3">
    <location>
        <begin position="149"/>
        <end position="186"/>
    </location>
</feature>
<gene>
    <name evidence="4" type="ORF">LtaPh_1705100</name>
</gene>
<dbReference type="PANTHER" id="PTHR13774:SF17">
    <property type="entry name" value="PHENAZINE BIOSYNTHESIS-LIKE DOMAIN-CONTAINING PROTEIN"/>
    <property type="match status" value="1"/>
</dbReference>
<dbReference type="OrthoDB" id="75169at2759"/>
<organism evidence="4 5">
    <name type="scientific">Leishmania tarentolae</name>
    <name type="common">Sauroleishmania tarentolae</name>
    <dbReference type="NCBI Taxonomy" id="5689"/>
    <lineage>
        <taxon>Eukaryota</taxon>
        <taxon>Discoba</taxon>
        <taxon>Euglenozoa</taxon>
        <taxon>Kinetoplastea</taxon>
        <taxon>Metakinetoplastina</taxon>
        <taxon>Trypanosomatida</taxon>
        <taxon>Trypanosomatidae</taxon>
        <taxon>Leishmaniinae</taxon>
        <taxon>Leishmania</taxon>
        <taxon>lizard Leishmania</taxon>
    </lineage>
</organism>
<dbReference type="Proteomes" id="UP000419144">
    <property type="component" value="Unassembled WGS sequence"/>
</dbReference>
<evidence type="ECO:0000256" key="2">
    <source>
        <dbReference type="ARBA" id="ARBA00023235"/>
    </source>
</evidence>
<name>A0A640KET4_LEITA</name>
<evidence type="ECO:0000313" key="5">
    <source>
        <dbReference type="Proteomes" id="UP000419144"/>
    </source>
</evidence>
<dbReference type="InterPro" id="IPR003719">
    <property type="entry name" value="Phenazine_PhzF-like"/>
</dbReference>
<dbReference type="AlphaFoldDB" id="A0A640KET4"/>
<accession>A0A640KET4</accession>
<dbReference type="VEuPathDB" id="TriTrypDB:LtaPh_1705100"/>
<feature type="compositionally biased region" description="Low complexity" evidence="3">
    <location>
        <begin position="170"/>
        <end position="181"/>
    </location>
</feature>
<evidence type="ECO:0000256" key="3">
    <source>
        <dbReference type="SAM" id="MobiDB-lite"/>
    </source>
</evidence>
<keyword evidence="5" id="KW-1185">Reference proteome</keyword>
<proteinExistence type="inferred from homology"/>
<dbReference type="GO" id="GO:0005737">
    <property type="term" value="C:cytoplasm"/>
    <property type="evidence" value="ECO:0007669"/>
    <property type="project" value="TreeGrafter"/>
</dbReference>
<sequence length="220" mass="24971">MEPHCVAVPTPLMVCDAFATDRFRGNPAAVCLVPTSVYCMEWSAVSSLEASFGRGEPESNKMTEKERRAAVEKYSAERHTKMGRAFQHVAKEMNLSETAFVYRLPASRIRTIQDQIRHKCNEFENEYEEKVRHDHEERSRMSVAFTEDYEAPGLPTPDRPQGSGVCTMESSRNPSPSTRPSVQHGIPTFTWSSTGLQLLHGELRFQPPLFSRLQLHDGER</sequence>
<evidence type="ECO:0000313" key="4">
    <source>
        <dbReference type="EMBL" id="GET87605.1"/>
    </source>
</evidence>
<dbReference type="GO" id="GO:0016853">
    <property type="term" value="F:isomerase activity"/>
    <property type="evidence" value="ECO:0007669"/>
    <property type="project" value="UniProtKB-KW"/>
</dbReference>
<protein>
    <submittedName>
        <fullName evidence="4">Uncharacterized protein</fullName>
    </submittedName>
</protein>
<dbReference type="Gene3D" id="3.10.310.10">
    <property type="entry name" value="Diaminopimelate Epimerase, Chain A, domain 1"/>
    <property type="match status" value="1"/>
</dbReference>
<comment type="similarity">
    <text evidence="1">Belongs to the PhzF family.</text>
</comment>
<evidence type="ECO:0000256" key="1">
    <source>
        <dbReference type="ARBA" id="ARBA00008270"/>
    </source>
</evidence>